<dbReference type="InterPro" id="IPR002104">
    <property type="entry name" value="Integrase_catalytic"/>
</dbReference>
<evidence type="ECO:0000259" key="2">
    <source>
        <dbReference type="PROSITE" id="PS51898"/>
    </source>
</evidence>
<reference evidence="3" key="1">
    <citation type="journal article" date="2014" name="Genome Announc.">
        <title>Draft Genome Sequences of Three Alkaliphilic Bacillus Strains, Bacillus wakoensis JCM 9140T, Bacillus akibai JCM 9157T, and Bacillus hemicellulosilyticus JCM 9152T.</title>
        <authorList>
            <person name="Yuki M."/>
            <person name="Oshima K."/>
            <person name="Suda W."/>
            <person name="Oshida Y."/>
            <person name="Kitamura K."/>
            <person name="Iida T."/>
            <person name="Hattori M."/>
            <person name="Ohkuma M."/>
        </authorList>
    </citation>
    <scope>NUCLEOTIDE SEQUENCE [LARGE SCALE GENOMIC DNA]</scope>
    <source>
        <strain evidence="3">JCM 9152</strain>
    </source>
</reference>
<dbReference type="PANTHER" id="PTHR30349:SF64">
    <property type="entry name" value="PROPHAGE INTEGRASE INTD-RELATED"/>
    <property type="match status" value="1"/>
</dbReference>
<proteinExistence type="predicted"/>
<dbReference type="SUPFAM" id="SSF56349">
    <property type="entry name" value="DNA breaking-rejoining enzymes"/>
    <property type="match status" value="1"/>
</dbReference>
<dbReference type="PROSITE" id="PS51898">
    <property type="entry name" value="TYR_RECOMBINASE"/>
    <property type="match status" value="1"/>
</dbReference>
<comment type="caution">
    <text evidence="3">The sequence shown here is derived from an EMBL/GenBank/DDBJ whole genome shotgun (WGS) entry which is preliminary data.</text>
</comment>
<keyword evidence="4" id="KW-1185">Reference proteome</keyword>
<keyword evidence="1" id="KW-0233">DNA recombination</keyword>
<evidence type="ECO:0000313" key="4">
    <source>
        <dbReference type="Proteomes" id="UP000018895"/>
    </source>
</evidence>
<dbReference type="AlphaFoldDB" id="W4QHH0"/>
<dbReference type="EMBL" id="BAUU01000020">
    <property type="protein sequence ID" value="GAE31526.1"/>
    <property type="molecule type" value="Genomic_DNA"/>
</dbReference>
<name>W4QHH0_9BACI</name>
<dbReference type="GO" id="GO:0015074">
    <property type="term" value="P:DNA integration"/>
    <property type="evidence" value="ECO:0007669"/>
    <property type="project" value="InterPro"/>
</dbReference>
<dbReference type="Gene3D" id="1.10.443.10">
    <property type="entry name" value="Intergrase catalytic core"/>
    <property type="match status" value="1"/>
</dbReference>
<protein>
    <recommendedName>
        <fullName evidence="2">Tyr recombinase domain-containing protein</fullName>
    </recommendedName>
</protein>
<gene>
    <name evidence="3" type="ORF">JCM9152_2999</name>
</gene>
<dbReference type="STRING" id="1236971.JCM9152_2999"/>
<dbReference type="GO" id="GO:0003677">
    <property type="term" value="F:DNA binding"/>
    <property type="evidence" value="ECO:0007669"/>
    <property type="project" value="InterPro"/>
</dbReference>
<organism evidence="3 4">
    <name type="scientific">Halalkalibacter hemicellulosilyticusJCM 9152</name>
    <dbReference type="NCBI Taxonomy" id="1236971"/>
    <lineage>
        <taxon>Bacteria</taxon>
        <taxon>Bacillati</taxon>
        <taxon>Bacillota</taxon>
        <taxon>Bacilli</taxon>
        <taxon>Bacillales</taxon>
        <taxon>Bacillaceae</taxon>
        <taxon>Halalkalibacter</taxon>
    </lineage>
</organism>
<feature type="domain" description="Tyr recombinase" evidence="2">
    <location>
        <begin position="31"/>
        <end position="239"/>
    </location>
</feature>
<dbReference type="InterPro" id="IPR013762">
    <property type="entry name" value="Integrase-like_cat_sf"/>
</dbReference>
<dbReference type="CDD" id="cd01189">
    <property type="entry name" value="INT_ICEBs1_C_like"/>
    <property type="match status" value="1"/>
</dbReference>
<accession>W4QHH0</accession>
<dbReference type="GO" id="GO:0006310">
    <property type="term" value="P:DNA recombination"/>
    <property type="evidence" value="ECO:0007669"/>
    <property type="project" value="UniProtKB-KW"/>
</dbReference>
<sequence length="247" mass="29330">MKMYIIKRNPMDYVTLPKLKHEMEYPAELEEKKYYYTRDELRNFLETIQGEDMSYTMFRLLAFTGARKGELYALHWSDVDFHHKTISLKKTLIHTSGKKQLQTSKTKSSRRKVSVDDETLAILKKWRSKQIQRYLTLELSSSFQSDDQQPIFTVYNQLKHEMDYCRLAYLNEKLERIFQKNPKLPQVNVHAFRHTHASLLFAAGASIKDVQARLGHKDIQTTMDIYTHVTDEAKEKTAEMFHKYMTF</sequence>
<dbReference type="InterPro" id="IPR050090">
    <property type="entry name" value="Tyrosine_recombinase_XerCD"/>
</dbReference>
<evidence type="ECO:0000256" key="1">
    <source>
        <dbReference type="ARBA" id="ARBA00023172"/>
    </source>
</evidence>
<dbReference type="InterPro" id="IPR011010">
    <property type="entry name" value="DNA_brk_join_enz"/>
</dbReference>
<dbReference type="Pfam" id="PF00589">
    <property type="entry name" value="Phage_integrase"/>
    <property type="match status" value="1"/>
</dbReference>
<dbReference type="PANTHER" id="PTHR30349">
    <property type="entry name" value="PHAGE INTEGRASE-RELATED"/>
    <property type="match status" value="1"/>
</dbReference>
<dbReference type="Proteomes" id="UP000018895">
    <property type="component" value="Unassembled WGS sequence"/>
</dbReference>
<evidence type="ECO:0000313" key="3">
    <source>
        <dbReference type="EMBL" id="GAE31526.1"/>
    </source>
</evidence>